<evidence type="ECO:0000313" key="1">
    <source>
        <dbReference type="EMBL" id="DAF45426.1"/>
    </source>
</evidence>
<sequence length="89" mass="9916">MIFARVIHAIANTGSLTYTPLLGWEGVSEPKGRRSNRTMERGWEFAQAILGPSNELARAHQSDPTPRNQCQNLEGGIGNPTYCKNKIYK</sequence>
<reference evidence="1" key="1">
    <citation type="journal article" date="2021" name="Proc. Natl. Acad. Sci. U.S.A.">
        <title>A Catalog of Tens of Thousands of Viruses from Human Metagenomes Reveals Hidden Associations with Chronic Diseases.</title>
        <authorList>
            <person name="Tisza M.J."/>
            <person name="Buck C.B."/>
        </authorList>
    </citation>
    <scope>NUCLEOTIDE SEQUENCE</scope>
    <source>
        <strain evidence="1">CtBLh2</strain>
    </source>
</reference>
<proteinExistence type="predicted"/>
<name>A0A8S5S401_9CAUD</name>
<accession>A0A8S5S401</accession>
<protein>
    <submittedName>
        <fullName evidence="1">Uncharacterized protein</fullName>
    </submittedName>
</protein>
<dbReference type="EMBL" id="BK032514">
    <property type="protein sequence ID" value="DAF45426.1"/>
    <property type="molecule type" value="Genomic_DNA"/>
</dbReference>
<organism evidence="1">
    <name type="scientific">Siphoviridae sp. ctBLh2</name>
    <dbReference type="NCBI Taxonomy" id="2827803"/>
    <lineage>
        <taxon>Viruses</taxon>
        <taxon>Duplodnaviria</taxon>
        <taxon>Heunggongvirae</taxon>
        <taxon>Uroviricota</taxon>
        <taxon>Caudoviricetes</taxon>
    </lineage>
</organism>